<keyword evidence="6" id="KW-0808">Transferase</keyword>
<keyword evidence="6" id="KW-0418">Kinase</keyword>
<dbReference type="InterPro" id="IPR050397">
    <property type="entry name" value="Env_Response_Regulators"/>
</dbReference>
<dbReference type="OrthoDB" id="9777588at2"/>
<keyword evidence="3" id="KW-0804">Transcription</keyword>
<protein>
    <submittedName>
        <fullName evidence="6">cAMP-binding domain of CRP or a regulatory subunit of cAMP-dependent protein kinases</fullName>
    </submittedName>
</protein>
<evidence type="ECO:0000313" key="6">
    <source>
        <dbReference type="EMBL" id="CUA82359.1"/>
    </source>
</evidence>
<dbReference type="PANTHER" id="PTHR24567">
    <property type="entry name" value="CRP FAMILY TRANSCRIPTIONAL REGULATORY PROTEIN"/>
    <property type="match status" value="1"/>
</dbReference>
<keyword evidence="7" id="KW-1185">Reference proteome</keyword>
<dbReference type="InterPro" id="IPR000595">
    <property type="entry name" value="cNMP-bd_dom"/>
</dbReference>
<keyword evidence="1" id="KW-0805">Transcription regulation</keyword>
<evidence type="ECO:0000256" key="1">
    <source>
        <dbReference type="ARBA" id="ARBA00023015"/>
    </source>
</evidence>
<dbReference type="SUPFAM" id="SSF46785">
    <property type="entry name" value="Winged helix' DNA-binding domain"/>
    <property type="match status" value="1"/>
</dbReference>
<dbReference type="CDD" id="cd00038">
    <property type="entry name" value="CAP_ED"/>
    <property type="match status" value="1"/>
</dbReference>
<dbReference type="InterPro" id="IPR036388">
    <property type="entry name" value="WH-like_DNA-bd_sf"/>
</dbReference>
<dbReference type="Pfam" id="PF13545">
    <property type="entry name" value="HTH_Crp_2"/>
    <property type="match status" value="1"/>
</dbReference>
<accession>A0A0K6GUY2</accession>
<evidence type="ECO:0000259" key="4">
    <source>
        <dbReference type="PROSITE" id="PS50042"/>
    </source>
</evidence>
<dbReference type="PANTHER" id="PTHR24567:SF74">
    <property type="entry name" value="HTH-TYPE TRANSCRIPTIONAL REGULATOR ARCR"/>
    <property type="match status" value="1"/>
</dbReference>
<dbReference type="InterPro" id="IPR012318">
    <property type="entry name" value="HTH_CRP"/>
</dbReference>
<dbReference type="GO" id="GO:0003677">
    <property type="term" value="F:DNA binding"/>
    <property type="evidence" value="ECO:0007669"/>
    <property type="project" value="UniProtKB-KW"/>
</dbReference>
<keyword evidence="2" id="KW-0238">DNA-binding</keyword>
<dbReference type="RefSeq" id="WP_054287188.1">
    <property type="nucleotide sequence ID" value="NZ_CYHA01000002.1"/>
</dbReference>
<dbReference type="Gene3D" id="2.60.120.10">
    <property type="entry name" value="Jelly Rolls"/>
    <property type="match status" value="1"/>
</dbReference>
<dbReference type="SUPFAM" id="SSF51206">
    <property type="entry name" value="cAMP-binding domain-like"/>
    <property type="match status" value="1"/>
</dbReference>
<proteinExistence type="predicted"/>
<feature type="domain" description="Cyclic nucleotide-binding" evidence="4">
    <location>
        <begin position="15"/>
        <end position="98"/>
    </location>
</feature>
<dbReference type="SMART" id="SM00100">
    <property type="entry name" value="cNMP"/>
    <property type="match status" value="1"/>
</dbReference>
<dbReference type="GO" id="GO:0016301">
    <property type="term" value="F:kinase activity"/>
    <property type="evidence" value="ECO:0007669"/>
    <property type="project" value="UniProtKB-KW"/>
</dbReference>
<dbReference type="InterPro" id="IPR036390">
    <property type="entry name" value="WH_DNA-bd_sf"/>
</dbReference>
<dbReference type="GO" id="GO:0005829">
    <property type="term" value="C:cytosol"/>
    <property type="evidence" value="ECO:0007669"/>
    <property type="project" value="TreeGrafter"/>
</dbReference>
<reference evidence="7" key="1">
    <citation type="submission" date="2015-08" db="EMBL/GenBank/DDBJ databases">
        <authorList>
            <person name="Varghese N."/>
        </authorList>
    </citation>
    <scope>NUCLEOTIDE SEQUENCE [LARGE SCALE GENOMIC DNA]</scope>
    <source>
        <strain evidence="7">DSM 17901</strain>
    </source>
</reference>
<dbReference type="PROSITE" id="PS51063">
    <property type="entry name" value="HTH_CRP_2"/>
    <property type="match status" value="1"/>
</dbReference>
<gene>
    <name evidence="6" type="ORF">Ga0061063_1225</name>
</gene>
<dbReference type="PROSITE" id="PS50042">
    <property type="entry name" value="CNMP_BINDING_3"/>
    <property type="match status" value="1"/>
</dbReference>
<feature type="domain" description="HTH crp-type" evidence="5">
    <location>
        <begin position="149"/>
        <end position="220"/>
    </location>
</feature>
<dbReference type="GO" id="GO:0003700">
    <property type="term" value="F:DNA-binding transcription factor activity"/>
    <property type="evidence" value="ECO:0007669"/>
    <property type="project" value="TreeGrafter"/>
</dbReference>
<dbReference type="STRING" id="375574.GCA_001418035_01018"/>
<evidence type="ECO:0000256" key="2">
    <source>
        <dbReference type="ARBA" id="ARBA00023125"/>
    </source>
</evidence>
<dbReference type="InterPro" id="IPR018490">
    <property type="entry name" value="cNMP-bd_dom_sf"/>
</dbReference>
<name>A0A0K6GUY2_9NEIS</name>
<dbReference type="Proteomes" id="UP000243535">
    <property type="component" value="Unassembled WGS sequence"/>
</dbReference>
<dbReference type="Gene3D" id="1.10.10.10">
    <property type="entry name" value="Winged helix-like DNA-binding domain superfamily/Winged helix DNA-binding domain"/>
    <property type="match status" value="1"/>
</dbReference>
<sequence length="231" mass="25465">MTQIDIRAFLRHQPLFQQLSDEQLEGLVPSTQEVRGIKGQVVFQRGDVCDGMYLVVYGRVKLAITSSQGAEKVIEIINPGQSFAEAVMFLGQRYPVMAQLLEDSLLLHVASDSIIAAIHRDPVFACRLLSGLSQRLHGLVRDVERYSVENAIQRVIGYLLQNDEGGEEGVGHVVSLPVNKNLIASRLNLTPETFSRVLHQLSEAGLISVNGREIILINPRLLAGYGAQNGR</sequence>
<organism evidence="6 7">
    <name type="scientific">Gulbenkiania indica</name>
    <dbReference type="NCBI Taxonomy" id="375574"/>
    <lineage>
        <taxon>Bacteria</taxon>
        <taxon>Pseudomonadati</taxon>
        <taxon>Pseudomonadota</taxon>
        <taxon>Betaproteobacteria</taxon>
        <taxon>Neisseriales</taxon>
        <taxon>Chromobacteriaceae</taxon>
        <taxon>Gulbenkiania</taxon>
    </lineage>
</organism>
<dbReference type="EMBL" id="CYHA01000002">
    <property type="protein sequence ID" value="CUA82359.1"/>
    <property type="molecule type" value="Genomic_DNA"/>
</dbReference>
<dbReference type="AlphaFoldDB" id="A0A0K6GUY2"/>
<dbReference type="InterPro" id="IPR014710">
    <property type="entry name" value="RmlC-like_jellyroll"/>
</dbReference>
<evidence type="ECO:0000259" key="5">
    <source>
        <dbReference type="PROSITE" id="PS51063"/>
    </source>
</evidence>
<dbReference type="SMART" id="SM00419">
    <property type="entry name" value="HTH_CRP"/>
    <property type="match status" value="1"/>
</dbReference>
<evidence type="ECO:0000313" key="7">
    <source>
        <dbReference type="Proteomes" id="UP000243535"/>
    </source>
</evidence>
<dbReference type="Pfam" id="PF00027">
    <property type="entry name" value="cNMP_binding"/>
    <property type="match status" value="1"/>
</dbReference>
<evidence type="ECO:0000256" key="3">
    <source>
        <dbReference type="ARBA" id="ARBA00023163"/>
    </source>
</evidence>